<feature type="transmembrane region" description="Helical" evidence="13">
    <location>
        <begin position="7"/>
        <end position="25"/>
    </location>
</feature>
<feature type="transmembrane region" description="Helical" evidence="13">
    <location>
        <begin position="104"/>
        <end position="126"/>
    </location>
</feature>
<evidence type="ECO:0000256" key="7">
    <source>
        <dbReference type="ARBA" id="ARBA00022967"/>
    </source>
</evidence>
<evidence type="ECO:0000256" key="4">
    <source>
        <dbReference type="ARBA" id="ARBA00012949"/>
    </source>
</evidence>
<protein>
    <recommendedName>
        <fullName evidence="4">cytochrome-c oxidase</fullName>
        <ecNumber evidence="4">7.1.1.9</ecNumber>
    </recommendedName>
    <alternativeName>
        <fullName evidence="11">Cytochrome aa3 subunit 4</fullName>
    </alternativeName>
    <alternativeName>
        <fullName evidence="10">Cytochrome c oxidase polypeptide IV</fullName>
    </alternativeName>
</protein>
<dbReference type="InterPro" id="IPR021050">
    <property type="entry name" value="Cyt_c_oxidase_su4_actinobac"/>
</dbReference>
<proteinExistence type="inferred from homology"/>
<evidence type="ECO:0000256" key="8">
    <source>
        <dbReference type="ARBA" id="ARBA00022989"/>
    </source>
</evidence>
<evidence type="ECO:0000256" key="6">
    <source>
        <dbReference type="ARBA" id="ARBA00022692"/>
    </source>
</evidence>
<feature type="transmembrane region" description="Helical" evidence="13">
    <location>
        <begin position="73"/>
        <end position="98"/>
    </location>
</feature>
<keyword evidence="6 13" id="KW-0812">Transmembrane</keyword>
<dbReference type="GO" id="GO:0005886">
    <property type="term" value="C:plasma membrane"/>
    <property type="evidence" value="ECO:0007669"/>
    <property type="project" value="UniProtKB-SubCell"/>
</dbReference>
<organism evidence="14 15">
    <name type="scientific">Streptomyces palmae</name>
    <dbReference type="NCBI Taxonomy" id="1701085"/>
    <lineage>
        <taxon>Bacteria</taxon>
        <taxon>Bacillati</taxon>
        <taxon>Actinomycetota</taxon>
        <taxon>Actinomycetes</taxon>
        <taxon>Kitasatosporales</taxon>
        <taxon>Streptomycetaceae</taxon>
        <taxon>Streptomyces</taxon>
    </lineage>
</organism>
<evidence type="ECO:0000256" key="13">
    <source>
        <dbReference type="SAM" id="Phobius"/>
    </source>
</evidence>
<reference evidence="14 15" key="1">
    <citation type="submission" date="2019-03" db="EMBL/GenBank/DDBJ databases">
        <authorList>
            <person name="Gonzalez-Pimentel J.L."/>
        </authorList>
    </citation>
    <scope>NUCLEOTIDE SEQUENCE [LARGE SCALE GENOMIC DNA]</scope>
    <source>
        <strain evidence="14 15">JCM 31289</strain>
    </source>
</reference>
<dbReference type="RefSeq" id="WP_135337242.1">
    <property type="nucleotide sequence ID" value="NZ_JBHLTX010000051.1"/>
</dbReference>
<comment type="subcellular location">
    <subcellularLocation>
        <location evidence="2">Cell membrane</location>
        <topology evidence="2">Multi-pass membrane protein</topology>
    </subcellularLocation>
</comment>
<dbReference type="Pfam" id="PF12270">
    <property type="entry name" value="Cyt_c_ox_IV"/>
    <property type="match status" value="1"/>
</dbReference>
<keyword evidence="7" id="KW-1278">Translocase</keyword>
<evidence type="ECO:0000313" key="15">
    <source>
        <dbReference type="Proteomes" id="UP000297948"/>
    </source>
</evidence>
<dbReference type="GO" id="GO:0022900">
    <property type="term" value="P:electron transport chain"/>
    <property type="evidence" value="ECO:0007669"/>
    <property type="project" value="InterPro"/>
</dbReference>
<dbReference type="OrthoDB" id="5244617at2"/>
<comment type="caution">
    <text evidence="14">The sequence shown here is derived from an EMBL/GenBank/DDBJ whole genome shotgun (WGS) entry which is preliminary data.</text>
</comment>
<evidence type="ECO:0000256" key="3">
    <source>
        <dbReference type="ARBA" id="ARBA00006870"/>
    </source>
</evidence>
<evidence type="ECO:0000256" key="2">
    <source>
        <dbReference type="ARBA" id="ARBA00004651"/>
    </source>
</evidence>
<keyword evidence="5" id="KW-1003">Cell membrane</keyword>
<dbReference type="Proteomes" id="UP000297948">
    <property type="component" value="Unassembled WGS sequence"/>
</dbReference>
<accession>A0A4Z0HCY5</accession>
<evidence type="ECO:0000256" key="5">
    <source>
        <dbReference type="ARBA" id="ARBA00022475"/>
    </source>
</evidence>
<evidence type="ECO:0000256" key="9">
    <source>
        <dbReference type="ARBA" id="ARBA00023136"/>
    </source>
</evidence>
<evidence type="ECO:0000256" key="11">
    <source>
        <dbReference type="ARBA" id="ARBA00031401"/>
    </source>
</evidence>
<dbReference type="GO" id="GO:0004129">
    <property type="term" value="F:cytochrome-c oxidase activity"/>
    <property type="evidence" value="ECO:0007669"/>
    <property type="project" value="UniProtKB-EC"/>
</dbReference>
<dbReference type="PIRSF" id="PIRSF017385">
    <property type="entry name" value="CtaF"/>
    <property type="match status" value="1"/>
</dbReference>
<comment type="similarity">
    <text evidence="3">Belongs to the cytochrome c oxidase bacterial subunit CtaF family.</text>
</comment>
<comment type="catalytic activity">
    <reaction evidence="12">
        <text>4 Fe(II)-[cytochrome c] + O2 + 8 H(+)(in) = 4 Fe(III)-[cytochrome c] + 2 H2O + 4 H(+)(out)</text>
        <dbReference type="Rhea" id="RHEA:11436"/>
        <dbReference type="Rhea" id="RHEA-COMP:10350"/>
        <dbReference type="Rhea" id="RHEA-COMP:14399"/>
        <dbReference type="ChEBI" id="CHEBI:15377"/>
        <dbReference type="ChEBI" id="CHEBI:15378"/>
        <dbReference type="ChEBI" id="CHEBI:15379"/>
        <dbReference type="ChEBI" id="CHEBI:29033"/>
        <dbReference type="ChEBI" id="CHEBI:29034"/>
        <dbReference type="EC" id="7.1.1.9"/>
    </reaction>
</comment>
<keyword evidence="15" id="KW-1185">Reference proteome</keyword>
<sequence length="130" mass="13792">MKQEAALFAGVALFFVISDIGYALFSGPEPAGTAALTVAALMSSLMSFFYLVNYRKRGLRPEDRKEADIVERSGVLAFFPPSSAYPVATALGAALTALGVVFGLWLFLIGLVPLLCGVLALAFQYLGHEG</sequence>
<evidence type="ECO:0000256" key="1">
    <source>
        <dbReference type="ARBA" id="ARBA00002536"/>
    </source>
</evidence>
<name>A0A4Z0HCY5_9ACTN</name>
<evidence type="ECO:0000256" key="12">
    <source>
        <dbReference type="ARBA" id="ARBA00047816"/>
    </source>
</evidence>
<dbReference type="AlphaFoldDB" id="A0A4Z0HCY5"/>
<feature type="transmembrane region" description="Helical" evidence="13">
    <location>
        <begin position="31"/>
        <end position="52"/>
    </location>
</feature>
<evidence type="ECO:0000313" key="14">
    <source>
        <dbReference type="EMBL" id="TGB18052.1"/>
    </source>
</evidence>
<evidence type="ECO:0000256" key="10">
    <source>
        <dbReference type="ARBA" id="ARBA00031366"/>
    </source>
</evidence>
<comment type="function">
    <text evidence="1">Part of cytochrome c oxidase, its function is unknown.</text>
</comment>
<keyword evidence="9 13" id="KW-0472">Membrane</keyword>
<gene>
    <name evidence="14" type="ORF">E4099_02560</name>
</gene>
<dbReference type="EC" id="7.1.1.9" evidence="4"/>
<dbReference type="EMBL" id="SRID01000011">
    <property type="protein sequence ID" value="TGB18052.1"/>
    <property type="molecule type" value="Genomic_DNA"/>
</dbReference>
<keyword evidence="8 13" id="KW-1133">Transmembrane helix</keyword>